<dbReference type="EMBL" id="JACHMP010000001">
    <property type="protein sequence ID" value="MBB5817544.1"/>
    <property type="molecule type" value="Genomic_DNA"/>
</dbReference>
<dbReference type="InterPro" id="IPR036770">
    <property type="entry name" value="Ankyrin_rpt-contain_sf"/>
</dbReference>
<evidence type="ECO:0000256" key="1">
    <source>
        <dbReference type="ARBA" id="ARBA00022737"/>
    </source>
</evidence>
<dbReference type="Pfam" id="PF12796">
    <property type="entry name" value="Ank_2"/>
    <property type="match status" value="1"/>
</dbReference>
<dbReference type="Proteomes" id="UP000540685">
    <property type="component" value="Unassembled WGS sequence"/>
</dbReference>
<evidence type="ECO:0008006" key="6">
    <source>
        <dbReference type="Google" id="ProtNLM"/>
    </source>
</evidence>
<dbReference type="PANTHER" id="PTHR24171">
    <property type="entry name" value="ANKYRIN REPEAT DOMAIN-CONTAINING PROTEIN 39-RELATED"/>
    <property type="match status" value="1"/>
</dbReference>
<protein>
    <recommendedName>
        <fullName evidence="6">Ankyrin repeat domain-containing protein</fullName>
    </recommendedName>
</protein>
<proteinExistence type="predicted"/>
<feature type="repeat" description="ANK" evidence="3">
    <location>
        <begin position="490"/>
        <end position="523"/>
    </location>
</feature>
<evidence type="ECO:0000313" key="5">
    <source>
        <dbReference type="Proteomes" id="UP000540685"/>
    </source>
</evidence>
<keyword evidence="2 3" id="KW-0040">ANK repeat</keyword>
<evidence type="ECO:0000256" key="3">
    <source>
        <dbReference type="PROSITE-ProRule" id="PRU00023"/>
    </source>
</evidence>
<dbReference type="PROSITE" id="PS50297">
    <property type="entry name" value="ANK_REP_REGION"/>
    <property type="match status" value="1"/>
</dbReference>
<gene>
    <name evidence="4" type="ORF">F4562_000606</name>
</gene>
<comment type="caution">
    <text evidence="4">The sequence shown here is derived from an EMBL/GenBank/DDBJ whole genome shotgun (WGS) entry which is preliminary data.</text>
</comment>
<dbReference type="SUPFAM" id="SSF48403">
    <property type="entry name" value="Ankyrin repeat"/>
    <property type="match status" value="1"/>
</dbReference>
<organism evidence="4 5">
    <name type="scientific">Streptosporangium becharense</name>
    <dbReference type="NCBI Taxonomy" id="1816182"/>
    <lineage>
        <taxon>Bacteria</taxon>
        <taxon>Bacillati</taxon>
        <taxon>Actinomycetota</taxon>
        <taxon>Actinomycetes</taxon>
        <taxon>Streptosporangiales</taxon>
        <taxon>Streptosporangiaceae</taxon>
        <taxon>Streptosporangium</taxon>
    </lineage>
</organism>
<dbReference type="RefSeq" id="WP_184540685.1">
    <property type="nucleotide sequence ID" value="NZ_JACHMP010000001.1"/>
</dbReference>
<dbReference type="Gene3D" id="1.25.40.20">
    <property type="entry name" value="Ankyrin repeat-containing domain"/>
    <property type="match status" value="1"/>
</dbReference>
<accession>A0A7W9MEP2</accession>
<keyword evidence="1" id="KW-0677">Repeat</keyword>
<keyword evidence="5" id="KW-1185">Reference proteome</keyword>
<sequence length="561" mass="61504">MTPPFCLPGEVHAWQRIRRYAVPRWMIRQATERRAAGDWRGACAAAGVDVAFDLGDIAARYGAQAAAAIEDDLVNLVPDLLRWHLPRVQCGRTTIRPGETVLLSDLVGGAPRATAGEPRPVSPAGPWLHIAPLERADGPQRLTLAFGPVDLRQNHQDWTGMRHLWDARRTGELLERCGGSTRAPFFHADGTPLTVEELPSGSSSDQARNTEWVTLLRERGEIEAACAAAGIKLDFTPPEEKCWYSSTVTEVLAVTPLAMTRLAEEMRLAGHGTVFIPYDGCYRLRVETGHDGARVRLVNTVREKTAECLPVLAEARWRRLPDLDLLRTGRMDPDALHPLVHAAFFPAAPVPSQGPPEAAEPAPFRVRCRGEWHLVGPGPSIPHDEAECRRERALGAFGGAVAGCVAAKDAWTSGTGRLPKALREQRRELFLRAQHGDTPGVLRLLDAGFDTRVRDGGRRTLLHVLHLLDHEPLLPRLLAAGLDLEATDHHERTPLHVAVGDGGSEALVRALLDAGARVDVVDYGGRSLRNMIHDYRRTDLAFLAEMVTPGIGRPDREKKDG</sequence>
<dbReference type="InterPro" id="IPR002110">
    <property type="entry name" value="Ankyrin_rpt"/>
</dbReference>
<evidence type="ECO:0000256" key="2">
    <source>
        <dbReference type="ARBA" id="ARBA00023043"/>
    </source>
</evidence>
<dbReference type="PROSITE" id="PS50088">
    <property type="entry name" value="ANK_REPEAT"/>
    <property type="match status" value="1"/>
</dbReference>
<dbReference type="AlphaFoldDB" id="A0A7W9MEP2"/>
<reference evidence="4 5" key="1">
    <citation type="submission" date="2020-08" db="EMBL/GenBank/DDBJ databases">
        <title>Sequencing the genomes of 1000 actinobacteria strains.</title>
        <authorList>
            <person name="Klenk H.-P."/>
        </authorList>
    </citation>
    <scope>NUCLEOTIDE SEQUENCE [LARGE SCALE GENOMIC DNA]</scope>
    <source>
        <strain evidence="4 5">DSM 46887</strain>
    </source>
</reference>
<name>A0A7W9MEP2_9ACTN</name>
<evidence type="ECO:0000313" key="4">
    <source>
        <dbReference type="EMBL" id="MBB5817544.1"/>
    </source>
</evidence>